<dbReference type="Gene3D" id="1.20.144.10">
    <property type="entry name" value="Phosphatidic acid phosphatase type 2/haloperoxidase"/>
    <property type="match status" value="1"/>
</dbReference>
<evidence type="ECO:0000256" key="3">
    <source>
        <dbReference type="ARBA" id="ARBA00022989"/>
    </source>
</evidence>
<feature type="transmembrane region" description="Helical" evidence="5">
    <location>
        <begin position="37"/>
        <end position="57"/>
    </location>
</feature>
<evidence type="ECO:0000313" key="7">
    <source>
        <dbReference type="EMBL" id="OGF13370.1"/>
    </source>
</evidence>
<dbReference type="Pfam" id="PF14378">
    <property type="entry name" value="PAP2_3"/>
    <property type="match status" value="1"/>
</dbReference>
<comment type="caution">
    <text evidence="7">The sequence shown here is derived from an EMBL/GenBank/DDBJ whole genome shotgun (WGS) entry which is preliminary data.</text>
</comment>
<dbReference type="PANTHER" id="PTHR31310">
    <property type="match status" value="1"/>
</dbReference>
<evidence type="ECO:0000256" key="1">
    <source>
        <dbReference type="ARBA" id="ARBA00004141"/>
    </source>
</evidence>
<evidence type="ECO:0000259" key="6">
    <source>
        <dbReference type="SMART" id="SM00014"/>
    </source>
</evidence>
<feature type="transmembrane region" description="Helical" evidence="5">
    <location>
        <begin position="12"/>
        <end position="31"/>
    </location>
</feature>
<feature type="transmembrane region" description="Helical" evidence="5">
    <location>
        <begin position="263"/>
        <end position="280"/>
    </location>
</feature>
<dbReference type="InterPro" id="IPR026841">
    <property type="entry name" value="Aur1/Ipt1"/>
</dbReference>
<keyword evidence="4 5" id="KW-0472">Membrane</keyword>
<keyword evidence="2 5" id="KW-0812">Transmembrane</keyword>
<dbReference type="EMBL" id="MFFM01000020">
    <property type="protein sequence ID" value="OGF13370.1"/>
    <property type="molecule type" value="Genomic_DNA"/>
</dbReference>
<dbReference type="PANTHER" id="PTHR31310:SF7">
    <property type="entry name" value="PA-PHOSPHATASE RELATED-FAMILY PROTEIN DDB_G0268928"/>
    <property type="match status" value="1"/>
</dbReference>
<dbReference type="SMART" id="SM00014">
    <property type="entry name" value="acidPPc"/>
    <property type="match status" value="1"/>
</dbReference>
<dbReference type="InterPro" id="IPR000326">
    <property type="entry name" value="PAP2/HPO"/>
</dbReference>
<comment type="subcellular location">
    <subcellularLocation>
        <location evidence="1">Membrane</location>
        <topology evidence="1">Multi-pass membrane protein</topology>
    </subcellularLocation>
</comment>
<evidence type="ECO:0000313" key="8">
    <source>
        <dbReference type="Proteomes" id="UP000177230"/>
    </source>
</evidence>
<organism evidence="7 8">
    <name type="scientific">Candidatus Edwardsbacteria bacterium GWF2_54_11</name>
    <dbReference type="NCBI Taxonomy" id="1817851"/>
    <lineage>
        <taxon>Bacteria</taxon>
        <taxon>Candidatus Edwardsiibacteriota</taxon>
    </lineage>
</organism>
<feature type="domain" description="Phosphatidic acid phosphatase type 2/haloperoxidase" evidence="6">
    <location>
        <begin position="159"/>
        <end position="278"/>
    </location>
</feature>
<dbReference type="InterPro" id="IPR036938">
    <property type="entry name" value="PAP2/HPO_sf"/>
</dbReference>
<dbReference type="GO" id="GO:0016020">
    <property type="term" value="C:membrane"/>
    <property type="evidence" value="ECO:0007669"/>
    <property type="project" value="UniProtKB-SubCell"/>
</dbReference>
<sequence>MIKLGYKIFRPVDWLMVGFHLLMTLLTLIFRENIGDWRIAFWKYLFSTAAMILLRVINHRFDRPGLNFISEWYPILSLPWVYSGTKYFVHALFPWTIDGLLHRADLALLGGDPTLFLRSLGSPWFSDLMQASYCLFFGLIFFSCLILYLKKGRWQFENLQMIILTALYGTYLLFILLPAHSPRFIYYHGLPLSGGWVTEQVGIFIGKTAHRGGAFPSGHAAASVAICVFMWRYARLWAPLFIIITLLLLLSTVYGGYHYVADLLAGFAYGGISCLLAILWNRHWRKSLNGNLK</sequence>
<name>A0A1F5RG36_9BACT</name>
<proteinExistence type="predicted"/>
<feature type="transmembrane region" description="Helical" evidence="5">
    <location>
        <begin position="64"/>
        <end position="82"/>
    </location>
</feature>
<protein>
    <recommendedName>
        <fullName evidence="6">Phosphatidic acid phosphatase type 2/haloperoxidase domain-containing protein</fullName>
    </recommendedName>
</protein>
<dbReference type="InterPro" id="IPR052185">
    <property type="entry name" value="IPC_Synthase-Related"/>
</dbReference>
<dbReference type="Proteomes" id="UP000177230">
    <property type="component" value="Unassembled WGS sequence"/>
</dbReference>
<evidence type="ECO:0000256" key="4">
    <source>
        <dbReference type="ARBA" id="ARBA00023136"/>
    </source>
</evidence>
<accession>A0A1F5RG36</accession>
<feature type="transmembrane region" description="Helical" evidence="5">
    <location>
        <begin position="128"/>
        <end position="149"/>
    </location>
</feature>
<keyword evidence="3 5" id="KW-1133">Transmembrane helix</keyword>
<dbReference type="SUPFAM" id="SSF48317">
    <property type="entry name" value="Acid phosphatase/Vanadium-dependent haloperoxidase"/>
    <property type="match status" value="1"/>
</dbReference>
<evidence type="ECO:0000256" key="5">
    <source>
        <dbReference type="SAM" id="Phobius"/>
    </source>
</evidence>
<evidence type="ECO:0000256" key="2">
    <source>
        <dbReference type="ARBA" id="ARBA00022692"/>
    </source>
</evidence>
<feature type="transmembrane region" description="Helical" evidence="5">
    <location>
        <begin position="161"/>
        <end position="180"/>
    </location>
</feature>
<gene>
    <name evidence="7" type="ORF">A2024_00175</name>
</gene>
<reference evidence="7 8" key="1">
    <citation type="journal article" date="2016" name="Nat. Commun.">
        <title>Thousands of microbial genomes shed light on interconnected biogeochemical processes in an aquifer system.</title>
        <authorList>
            <person name="Anantharaman K."/>
            <person name="Brown C.T."/>
            <person name="Hug L.A."/>
            <person name="Sharon I."/>
            <person name="Castelle C.J."/>
            <person name="Probst A.J."/>
            <person name="Thomas B.C."/>
            <person name="Singh A."/>
            <person name="Wilkins M.J."/>
            <person name="Karaoz U."/>
            <person name="Brodie E.L."/>
            <person name="Williams K.H."/>
            <person name="Hubbard S.S."/>
            <person name="Banfield J.F."/>
        </authorList>
    </citation>
    <scope>NUCLEOTIDE SEQUENCE [LARGE SCALE GENOMIC DNA]</scope>
</reference>
<feature type="transmembrane region" description="Helical" evidence="5">
    <location>
        <begin position="238"/>
        <end position="257"/>
    </location>
</feature>
<dbReference type="AlphaFoldDB" id="A0A1F5RG36"/>